<dbReference type="Pfam" id="PF16704">
    <property type="entry name" value="Rab_bind"/>
    <property type="match status" value="1"/>
</dbReference>
<organism evidence="7">
    <name type="scientific">Wuchereria bancrofti</name>
    <dbReference type="NCBI Taxonomy" id="6293"/>
    <lineage>
        <taxon>Eukaryota</taxon>
        <taxon>Metazoa</taxon>
        <taxon>Ecdysozoa</taxon>
        <taxon>Nematoda</taxon>
        <taxon>Chromadorea</taxon>
        <taxon>Rhabditida</taxon>
        <taxon>Spirurina</taxon>
        <taxon>Spiruromorpha</taxon>
        <taxon>Filarioidea</taxon>
        <taxon>Onchocercidae</taxon>
        <taxon>Wuchereria</taxon>
    </lineage>
</organism>
<dbReference type="AlphaFoldDB" id="A0A1I8ETM2"/>
<sequence>MSSTLVDVIASTSGAATPRSKIDALSRDDLIRFVKKQIDKLKTANCENEKLKVELGKVLKDFSEFEEKLRNEQEKSTEKTREIRQLNEKCSDLEMKCSDLAQQLWKLKTQSEEHQDLGGKLESCKLNSDSNGDDDISIYIVQVQNELTSMKSLLRKQTEECDKQTKEKEKLTYTVAELRSLLDDAYAQLESYKEKKSMENVITLEMADFEKTVERLQKELKTVNLEKLSLRSQLESLMKEMDNIREEKALLTDNIAELNAKKAELALHEKERKDLAEELQKQVSAQNRERNQLISVIGVNEEKIGDLEALNASLNRQLASLCSQRESLQRQYDDLSEEHSTFRARALYVLEQKKSEDDERTKGEIEILEETIRQQNRTIDNLTEEKDSFLRYIQKGTFTTVKLSVSAIHIVCYKTNLIPHRDILEHFRPKYQICNDSSTLPLNPTKKSKLSTRFYPSLSEQRREFELHFASETKLNNELLTQIDASIISHNQEKENLLLIARQERKGLEEEMERLRRMLDEEVMRRKEMENIQVATATQNVAVQLQKPSKDILSFSTYLIRPSIEVTDAVDKDIKSDESDEKCEEKSLEEVIYGEPEEPVITDIRNQADSSVTSQSITQIITKQLEHTRELLNETEATNAKLVEQAKLLKEEIRRMERDRERQSHLTNTEYLKNVIMKFIAPEKVADERGRLIPVLTTMLKLSNDEVDLLIQVAEADVATNKVAASSWRNYIWSGLS</sequence>
<dbReference type="STRING" id="6293.A0A1I8ETM2"/>
<feature type="domain" description="GRIP" evidence="6">
    <location>
        <begin position="662"/>
        <end position="713"/>
    </location>
</feature>
<keyword evidence="2" id="KW-0963">Cytoplasm</keyword>
<dbReference type="InterPro" id="IPR051841">
    <property type="entry name" value="MT-Golgi_org_protein"/>
</dbReference>
<evidence type="ECO:0000256" key="1">
    <source>
        <dbReference type="ARBA" id="ARBA00004496"/>
    </source>
</evidence>
<protein>
    <submittedName>
        <fullName evidence="7">GRIP domain-containing protein</fullName>
    </submittedName>
</protein>
<dbReference type="InterPro" id="IPR000237">
    <property type="entry name" value="GRIP_dom"/>
</dbReference>
<evidence type="ECO:0000256" key="2">
    <source>
        <dbReference type="ARBA" id="ARBA00022490"/>
    </source>
</evidence>
<accession>A0A1I8ETM2</accession>
<evidence type="ECO:0000256" key="4">
    <source>
        <dbReference type="ARBA" id="ARBA00023054"/>
    </source>
</evidence>
<dbReference type="InterPro" id="IPR032023">
    <property type="entry name" value="GCC2_Rab_bind"/>
</dbReference>
<dbReference type="PANTHER" id="PTHR18902:SF25">
    <property type="entry name" value="GRIP AND COILED-COIL DOMAIN-CONTAINING PROTEIN 2"/>
    <property type="match status" value="1"/>
</dbReference>
<evidence type="ECO:0000313" key="7">
    <source>
        <dbReference type="WBParaSite" id="maker-PairedContig_501-snap-gene-0.21-mRNA-1"/>
    </source>
</evidence>
<comment type="subcellular location">
    <subcellularLocation>
        <location evidence="1">Cytoplasm</location>
    </subcellularLocation>
</comment>
<feature type="coiled-coil region" evidence="5">
    <location>
        <begin position="491"/>
        <end position="532"/>
    </location>
</feature>
<dbReference type="PROSITE" id="PS50913">
    <property type="entry name" value="GRIP"/>
    <property type="match status" value="1"/>
</dbReference>
<dbReference type="GO" id="GO:0005737">
    <property type="term" value="C:cytoplasm"/>
    <property type="evidence" value="ECO:0007669"/>
    <property type="project" value="UniProtKB-SubCell"/>
</dbReference>
<evidence type="ECO:0000259" key="6">
    <source>
        <dbReference type="PROSITE" id="PS50913"/>
    </source>
</evidence>
<proteinExistence type="predicted"/>
<dbReference type="PANTHER" id="PTHR18902">
    <property type="entry name" value="NUCLEAR MITOTIC APPARATUS PROTEIN 1-RELATED"/>
    <property type="match status" value="1"/>
</dbReference>
<keyword evidence="4 5" id="KW-0175">Coiled coil</keyword>
<feature type="coiled-coil region" evidence="5">
    <location>
        <begin position="625"/>
        <end position="666"/>
    </location>
</feature>
<evidence type="ECO:0000256" key="5">
    <source>
        <dbReference type="SAM" id="Coils"/>
    </source>
</evidence>
<reference evidence="7" key="1">
    <citation type="submission" date="2016-11" db="UniProtKB">
        <authorList>
            <consortium name="WormBaseParasite"/>
        </authorList>
    </citation>
    <scope>IDENTIFICATION</scope>
    <source>
        <strain evidence="7">pt0022</strain>
    </source>
</reference>
<name>A0A1I8ETM2_WUCBA</name>
<evidence type="ECO:0000256" key="3">
    <source>
        <dbReference type="ARBA" id="ARBA00022553"/>
    </source>
</evidence>
<keyword evidence="3" id="KW-0597">Phosphoprotein</keyword>
<feature type="coiled-coil region" evidence="5">
    <location>
        <begin position="140"/>
        <end position="385"/>
    </location>
</feature>
<dbReference type="Pfam" id="PF01465">
    <property type="entry name" value="GRIP"/>
    <property type="match status" value="1"/>
</dbReference>
<feature type="coiled-coil region" evidence="5">
    <location>
        <begin position="34"/>
        <end position="103"/>
    </location>
</feature>
<dbReference type="Gene3D" id="1.10.220.60">
    <property type="entry name" value="GRIP domain"/>
    <property type="match status" value="1"/>
</dbReference>
<dbReference type="WBParaSite" id="maker-PairedContig_501-snap-gene-0.21-mRNA-1">
    <property type="protein sequence ID" value="maker-PairedContig_501-snap-gene-0.21-mRNA-1"/>
    <property type="gene ID" value="maker-PairedContig_501-snap-gene-0.21"/>
</dbReference>
<dbReference type="SMART" id="SM00755">
    <property type="entry name" value="Grip"/>
    <property type="match status" value="1"/>
</dbReference>